<dbReference type="Proteomes" id="UP000507470">
    <property type="component" value="Unassembled WGS sequence"/>
</dbReference>
<protein>
    <submittedName>
        <fullName evidence="1">Uncharacterized protein</fullName>
    </submittedName>
</protein>
<dbReference type="EMBL" id="CACVKT020007119">
    <property type="protein sequence ID" value="CAC5405569.1"/>
    <property type="molecule type" value="Genomic_DNA"/>
</dbReference>
<organism evidence="1 2">
    <name type="scientific">Mytilus coruscus</name>
    <name type="common">Sea mussel</name>
    <dbReference type="NCBI Taxonomy" id="42192"/>
    <lineage>
        <taxon>Eukaryota</taxon>
        <taxon>Metazoa</taxon>
        <taxon>Spiralia</taxon>
        <taxon>Lophotrochozoa</taxon>
        <taxon>Mollusca</taxon>
        <taxon>Bivalvia</taxon>
        <taxon>Autobranchia</taxon>
        <taxon>Pteriomorphia</taxon>
        <taxon>Mytilida</taxon>
        <taxon>Mytiloidea</taxon>
        <taxon>Mytilidae</taxon>
        <taxon>Mytilinae</taxon>
        <taxon>Mytilus</taxon>
    </lineage>
</organism>
<dbReference type="AlphaFoldDB" id="A0A6J8DCD0"/>
<evidence type="ECO:0000313" key="1">
    <source>
        <dbReference type="EMBL" id="CAC5405569.1"/>
    </source>
</evidence>
<reference evidence="1 2" key="1">
    <citation type="submission" date="2020-06" db="EMBL/GenBank/DDBJ databases">
        <authorList>
            <person name="Li R."/>
            <person name="Bekaert M."/>
        </authorList>
    </citation>
    <scope>NUCLEOTIDE SEQUENCE [LARGE SCALE GENOMIC DNA]</scope>
    <source>
        <strain evidence="2">wild</strain>
    </source>
</reference>
<evidence type="ECO:0000313" key="2">
    <source>
        <dbReference type="Proteomes" id="UP000507470"/>
    </source>
</evidence>
<sequence length="243" mass="28338">MIVLDDLKSTSARDPRIIDLFTEGSHHRNLSVVVLNQNLYFSKDPTQRRNCHYLVLFNNPVDKQQIMTLGRQMYPGKGRYFIGKFEESTSKPYGYLLLDLKPTTLESKRLLSNVFQQQSPKNNEAIPTSKRIKAKQASAVPYSYKNYQSEQTYETIDTTEETWDKKYDKYVKEGMNKEDAFQRCTSNSKITPLVKQQFFKRYTDLLKLIVPLEESGVHYGIVRQIQDAVDDDKDYENEIGEFS</sequence>
<proteinExistence type="predicted"/>
<keyword evidence="2" id="KW-1185">Reference proteome</keyword>
<gene>
    <name evidence="1" type="ORF">MCOR_39244</name>
</gene>
<name>A0A6J8DCD0_MYTCO</name>
<accession>A0A6J8DCD0</accession>